<dbReference type="EMBL" id="JAAGOA010000014">
    <property type="protein sequence ID" value="NEE02449.1"/>
    <property type="molecule type" value="Genomic_DNA"/>
</dbReference>
<comment type="caution">
    <text evidence="2">The sequence shown here is derived from an EMBL/GenBank/DDBJ whole genome shotgun (WGS) entry which is preliminary data.</text>
</comment>
<dbReference type="Pfam" id="PF01872">
    <property type="entry name" value="RibD_C"/>
    <property type="match status" value="1"/>
</dbReference>
<dbReference type="RefSeq" id="WP_163740968.1">
    <property type="nucleotide sequence ID" value="NZ_JAAGOA010000014.1"/>
</dbReference>
<sequence>MSTVVMHNVVSVDGFIADANDQVGPLFDWYFNGDVPLTPGEMDEPSMGAFKVSQASYDYVRAAWDSIGAMVIGRHLFDITNGWEGKPPAGEHVVVVTHRPKPDGWHPEASYHFVDDVTQAIAKAKELAGERTVAVAAGDVGGQAFALGLVDEVAMDVAPVVLGSGKPYFGPVDAQHLLDDPHTVIQGTRVLHLRYRVRRPGAPHADTSVPESL</sequence>
<evidence type="ECO:0000313" key="3">
    <source>
        <dbReference type="Proteomes" id="UP000475214"/>
    </source>
</evidence>
<evidence type="ECO:0000313" key="2">
    <source>
        <dbReference type="EMBL" id="NEE02449.1"/>
    </source>
</evidence>
<feature type="domain" description="Bacterial bifunctional deaminase-reductase C-terminal" evidence="1">
    <location>
        <begin position="3"/>
        <end position="176"/>
    </location>
</feature>
<name>A0A6L9SBJ8_9ACTN</name>
<accession>A0A6L9SBJ8</accession>
<evidence type="ECO:0000259" key="1">
    <source>
        <dbReference type="Pfam" id="PF01872"/>
    </source>
</evidence>
<dbReference type="GO" id="GO:0008703">
    <property type="term" value="F:5-amino-6-(5-phosphoribosylamino)uracil reductase activity"/>
    <property type="evidence" value="ECO:0007669"/>
    <property type="project" value="InterPro"/>
</dbReference>
<organism evidence="2 3">
    <name type="scientific">Phytoactinopolyspora halotolerans</name>
    <dbReference type="NCBI Taxonomy" id="1981512"/>
    <lineage>
        <taxon>Bacteria</taxon>
        <taxon>Bacillati</taxon>
        <taxon>Actinomycetota</taxon>
        <taxon>Actinomycetes</taxon>
        <taxon>Jiangellales</taxon>
        <taxon>Jiangellaceae</taxon>
        <taxon>Phytoactinopolyspora</taxon>
    </lineage>
</organism>
<dbReference type="SUPFAM" id="SSF53597">
    <property type="entry name" value="Dihydrofolate reductase-like"/>
    <property type="match status" value="1"/>
</dbReference>
<reference evidence="2 3" key="1">
    <citation type="submission" date="2020-02" db="EMBL/GenBank/DDBJ databases">
        <authorList>
            <person name="Li X.-J."/>
            <person name="Han X.-M."/>
        </authorList>
    </citation>
    <scope>NUCLEOTIDE SEQUENCE [LARGE SCALE GENOMIC DNA]</scope>
    <source>
        <strain evidence="2 3">CCTCC AB 2017055</strain>
    </source>
</reference>
<keyword evidence="3" id="KW-1185">Reference proteome</keyword>
<dbReference type="AlphaFoldDB" id="A0A6L9SBJ8"/>
<proteinExistence type="predicted"/>
<dbReference type="Gene3D" id="3.40.430.10">
    <property type="entry name" value="Dihydrofolate Reductase, subunit A"/>
    <property type="match status" value="1"/>
</dbReference>
<dbReference type="GO" id="GO:0009231">
    <property type="term" value="P:riboflavin biosynthetic process"/>
    <property type="evidence" value="ECO:0007669"/>
    <property type="project" value="InterPro"/>
</dbReference>
<dbReference type="InterPro" id="IPR002734">
    <property type="entry name" value="RibDG_C"/>
</dbReference>
<dbReference type="Proteomes" id="UP000475214">
    <property type="component" value="Unassembled WGS sequence"/>
</dbReference>
<protein>
    <submittedName>
        <fullName evidence="2">Dihydrofolate reductase</fullName>
    </submittedName>
</protein>
<gene>
    <name evidence="2" type="ORF">G1H10_19960</name>
</gene>
<dbReference type="InterPro" id="IPR024072">
    <property type="entry name" value="DHFR-like_dom_sf"/>
</dbReference>